<feature type="compositionally biased region" description="Low complexity" evidence="1">
    <location>
        <begin position="30"/>
        <end position="43"/>
    </location>
</feature>
<dbReference type="AlphaFoldDB" id="A0A0E0LIG1"/>
<proteinExistence type="predicted"/>
<feature type="compositionally biased region" description="Polar residues" evidence="1">
    <location>
        <begin position="1"/>
        <end position="23"/>
    </location>
</feature>
<reference evidence="2" key="1">
    <citation type="submission" date="2015-04" db="UniProtKB">
        <authorList>
            <consortium name="EnsemblPlants"/>
        </authorList>
    </citation>
    <scope>IDENTIFICATION</scope>
</reference>
<dbReference type="EnsemblPlants" id="OPUNC07G06780.1">
    <property type="protein sequence ID" value="OPUNC07G06780.1"/>
    <property type="gene ID" value="OPUNC07G06780"/>
</dbReference>
<feature type="compositionally biased region" description="Basic and acidic residues" evidence="1">
    <location>
        <begin position="112"/>
        <end position="139"/>
    </location>
</feature>
<evidence type="ECO:0000256" key="1">
    <source>
        <dbReference type="SAM" id="MobiDB-lite"/>
    </source>
</evidence>
<protein>
    <recommendedName>
        <fullName evidence="4">DUF834 domain-containing protein</fullName>
    </recommendedName>
</protein>
<dbReference type="Gramene" id="OPUNC07G06780.1">
    <property type="protein sequence ID" value="OPUNC07G06780.1"/>
    <property type="gene ID" value="OPUNC07G06780"/>
</dbReference>
<name>A0A0E0LIG1_ORYPU</name>
<feature type="compositionally biased region" description="Low complexity" evidence="1">
    <location>
        <begin position="72"/>
        <end position="88"/>
    </location>
</feature>
<evidence type="ECO:0000313" key="2">
    <source>
        <dbReference type="EnsemblPlants" id="OPUNC07G06780.1"/>
    </source>
</evidence>
<feature type="compositionally biased region" description="Basic residues" evidence="1">
    <location>
        <begin position="140"/>
        <end position="151"/>
    </location>
</feature>
<dbReference type="HOGENOM" id="CLU_1206483_0_0_1"/>
<feature type="region of interest" description="Disordered" evidence="1">
    <location>
        <begin position="1"/>
        <end position="43"/>
    </location>
</feature>
<feature type="compositionally biased region" description="Basic and acidic residues" evidence="1">
    <location>
        <begin position="166"/>
        <end position="230"/>
    </location>
</feature>
<keyword evidence="3" id="KW-1185">Reference proteome</keyword>
<reference evidence="2" key="2">
    <citation type="submission" date="2018-05" db="EMBL/GenBank/DDBJ databases">
        <title>OpunRS2 (Oryza punctata Reference Sequence Version 2).</title>
        <authorList>
            <person name="Zhang J."/>
            <person name="Kudrna D."/>
            <person name="Lee S."/>
            <person name="Talag J."/>
            <person name="Welchert J."/>
            <person name="Wing R.A."/>
        </authorList>
    </citation>
    <scope>NUCLEOTIDE SEQUENCE [LARGE SCALE GENOMIC DNA]</scope>
</reference>
<organism evidence="2">
    <name type="scientific">Oryza punctata</name>
    <name type="common">Red rice</name>
    <dbReference type="NCBI Taxonomy" id="4537"/>
    <lineage>
        <taxon>Eukaryota</taxon>
        <taxon>Viridiplantae</taxon>
        <taxon>Streptophyta</taxon>
        <taxon>Embryophyta</taxon>
        <taxon>Tracheophyta</taxon>
        <taxon>Spermatophyta</taxon>
        <taxon>Magnoliopsida</taxon>
        <taxon>Liliopsida</taxon>
        <taxon>Poales</taxon>
        <taxon>Poaceae</taxon>
        <taxon>BOP clade</taxon>
        <taxon>Oryzoideae</taxon>
        <taxon>Oryzeae</taxon>
        <taxon>Oryzinae</taxon>
        <taxon>Oryza</taxon>
    </lineage>
</organism>
<evidence type="ECO:0000313" key="3">
    <source>
        <dbReference type="Proteomes" id="UP000026962"/>
    </source>
</evidence>
<evidence type="ECO:0008006" key="4">
    <source>
        <dbReference type="Google" id="ProtNLM"/>
    </source>
</evidence>
<sequence length="230" mass="25604">MRDAKWTSSFASRPIFASNSLPNPTHHRAAGAASAAAATTPRLPAPLGNVLAVAAARDYPKVGSVAGREKSGQSSGGAAAARVSVVEEVNMDGHEQQWGKPRGEKRRRVGHDHHDGGAEHDDKDMDQRHRGEERGERCRRVGHGQQRRGQRGKSVECGAAAARVSVMEEVHMDGREQHWGEEREEKRRRVGRDHQDGGIEHDDKDRDQRHRCEERGERCRRVGHDHQGRE</sequence>
<accession>A0A0E0LIG1</accession>
<dbReference type="Proteomes" id="UP000026962">
    <property type="component" value="Chromosome 7"/>
</dbReference>
<feature type="region of interest" description="Disordered" evidence="1">
    <location>
        <begin position="63"/>
        <end position="230"/>
    </location>
</feature>